<feature type="transmembrane region" description="Helical" evidence="4">
    <location>
        <begin position="216"/>
        <end position="236"/>
    </location>
</feature>
<dbReference type="PANTHER" id="PTHR22812">
    <property type="entry name" value="CHROMOBOX PROTEIN"/>
    <property type="match status" value="1"/>
</dbReference>
<keyword evidence="4" id="KW-0472">Membrane</keyword>
<dbReference type="InterPro" id="IPR023779">
    <property type="entry name" value="Chromodomain_CS"/>
</dbReference>
<dbReference type="AlphaFoldDB" id="W4H2K4"/>
<dbReference type="PROSITE" id="PS50013">
    <property type="entry name" value="CHROMO_2"/>
    <property type="match status" value="1"/>
</dbReference>
<organism evidence="6">
    <name type="scientific">Aphanomyces astaci</name>
    <name type="common">Crayfish plague agent</name>
    <dbReference type="NCBI Taxonomy" id="112090"/>
    <lineage>
        <taxon>Eukaryota</taxon>
        <taxon>Sar</taxon>
        <taxon>Stramenopiles</taxon>
        <taxon>Oomycota</taxon>
        <taxon>Saprolegniomycetes</taxon>
        <taxon>Saprolegniales</taxon>
        <taxon>Verrucalvaceae</taxon>
        <taxon>Aphanomyces</taxon>
    </lineage>
</organism>
<evidence type="ECO:0000256" key="3">
    <source>
        <dbReference type="SAM" id="MobiDB-lite"/>
    </source>
</evidence>
<dbReference type="SMART" id="SM00298">
    <property type="entry name" value="CHROMO"/>
    <property type="match status" value="1"/>
</dbReference>
<evidence type="ECO:0000256" key="1">
    <source>
        <dbReference type="ARBA" id="ARBA00004123"/>
    </source>
</evidence>
<feature type="transmembrane region" description="Helical" evidence="4">
    <location>
        <begin position="374"/>
        <end position="391"/>
    </location>
</feature>
<dbReference type="EMBL" id="KI913118">
    <property type="protein sequence ID" value="ETV85479.1"/>
    <property type="molecule type" value="Genomic_DNA"/>
</dbReference>
<dbReference type="GeneID" id="20805206"/>
<keyword evidence="2" id="KW-0539">Nucleus</keyword>
<evidence type="ECO:0000259" key="5">
    <source>
        <dbReference type="PROSITE" id="PS50013"/>
    </source>
</evidence>
<dbReference type="Gene3D" id="2.40.50.40">
    <property type="match status" value="1"/>
</dbReference>
<dbReference type="InterPro" id="IPR051219">
    <property type="entry name" value="Heterochromatin_chromo-domain"/>
</dbReference>
<proteinExistence type="predicted"/>
<keyword evidence="4" id="KW-1133">Transmembrane helix</keyword>
<dbReference type="CDD" id="cd00024">
    <property type="entry name" value="CD_CSD"/>
    <property type="match status" value="1"/>
</dbReference>
<dbReference type="GO" id="GO:0005634">
    <property type="term" value="C:nucleus"/>
    <property type="evidence" value="ECO:0007669"/>
    <property type="project" value="UniProtKB-SubCell"/>
</dbReference>
<dbReference type="PROSITE" id="PS00598">
    <property type="entry name" value="CHROMO_1"/>
    <property type="match status" value="1"/>
</dbReference>
<feature type="transmembrane region" description="Helical" evidence="4">
    <location>
        <begin position="339"/>
        <end position="362"/>
    </location>
</feature>
<name>W4H2K4_APHAT</name>
<feature type="region of interest" description="Disordered" evidence="3">
    <location>
        <begin position="53"/>
        <end position="119"/>
    </location>
</feature>
<dbReference type="InterPro" id="IPR016197">
    <property type="entry name" value="Chromo-like_dom_sf"/>
</dbReference>
<dbReference type="InterPro" id="IPR000953">
    <property type="entry name" value="Chromo/chromo_shadow_dom"/>
</dbReference>
<evidence type="ECO:0000313" key="6">
    <source>
        <dbReference type="EMBL" id="ETV85479.1"/>
    </source>
</evidence>
<dbReference type="OrthoDB" id="2447764at2759"/>
<evidence type="ECO:0000256" key="4">
    <source>
        <dbReference type="SAM" id="Phobius"/>
    </source>
</evidence>
<feature type="compositionally biased region" description="Basic residues" evidence="3">
    <location>
        <begin position="79"/>
        <end position="95"/>
    </location>
</feature>
<feature type="domain" description="Chromo" evidence="5">
    <location>
        <begin position="3"/>
        <end position="64"/>
    </location>
</feature>
<dbReference type="SUPFAM" id="SSF54160">
    <property type="entry name" value="Chromo domain-like"/>
    <property type="match status" value="1"/>
</dbReference>
<protein>
    <recommendedName>
        <fullName evidence="5">Chromo domain-containing protein</fullName>
    </recommendedName>
</protein>
<dbReference type="RefSeq" id="XP_009825497.1">
    <property type="nucleotide sequence ID" value="XM_009827195.1"/>
</dbReference>
<dbReference type="Pfam" id="PF00385">
    <property type="entry name" value="Chromo"/>
    <property type="match status" value="1"/>
</dbReference>
<dbReference type="VEuPathDB" id="FungiDB:H257_03210"/>
<evidence type="ECO:0000256" key="2">
    <source>
        <dbReference type="ARBA" id="ARBA00023242"/>
    </source>
</evidence>
<accession>W4H2K4</accession>
<reference evidence="6" key="1">
    <citation type="submission" date="2013-12" db="EMBL/GenBank/DDBJ databases">
        <title>The Genome Sequence of Aphanomyces astaci APO3.</title>
        <authorList>
            <consortium name="The Broad Institute Genomics Platform"/>
            <person name="Russ C."/>
            <person name="Tyler B."/>
            <person name="van West P."/>
            <person name="Dieguez-Uribeondo J."/>
            <person name="Young S.K."/>
            <person name="Zeng Q."/>
            <person name="Gargeya S."/>
            <person name="Fitzgerald M."/>
            <person name="Abouelleil A."/>
            <person name="Alvarado L."/>
            <person name="Chapman S.B."/>
            <person name="Gainer-Dewar J."/>
            <person name="Goldberg J."/>
            <person name="Griggs A."/>
            <person name="Gujja S."/>
            <person name="Hansen M."/>
            <person name="Howarth C."/>
            <person name="Imamovic A."/>
            <person name="Ireland A."/>
            <person name="Larimer J."/>
            <person name="McCowan C."/>
            <person name="Murphy C."/>
            <person name="Pearson M."/>
            <person name="Poon T.W."/>
            <person name="Priest M."/>
            <person name="Roberts A."/>
            <person name="Saif S."/>
            <person name="Shea T."/>
            <person name="Sykes S."/>
            <person name="Wortman J."/>
            <person name="Nusbaum C."/>
            <person name="Birren B."/>
        </authorList>
    </citation>
    <scope>NUCLEOTIDE SEQUENCE [LARGE SCALE GENOMIC DNA]</scope>
    <source>
        <strain evidence="6">APO3</strain>
    </source>
</reference>
<gene>
    <name evidence="6" type="ORF">H257_03210</name>
</gene>
<feature type="compositionally biased region" description="Basic and acidic residues" evidence="3">
    <location>
        <begin position="58"/>
        <end position="78"/>
    </location>
</feature>
<dbReference type="InterPro" id="IPR023780">
    <property type="entry name" value="Chromo_domain"/>
</dbReference>
<feature type="transmembrane region" description="Helical" evidence="4">
    <location>
        <begin position="306"/>
        <end position="327"/>
    </location>
</feature>
<comment type="subcellular location">
    <subcellularLocation>
        <location evidence="1">Nucleus</location>
    </subcellularLocation>
</comment>
<keyword evidence="4" id="KW-0812">Transmembrane</keyword>
<sequence length="393" mass="42411">MATEVHEILDRTTKKGRVYYLVRWQGFTADQDTWESRVELRQDGHFQHIQAFEHKRKQAEDKEFAERHGADANADKSPRKGGRPSKSPSRGRSRSVKRDPSAPRRARSTSRKAKVEVKDVDKVAAPPPVVVDLLASSNGVTSLLAAPLLEPPSVFNSSEESHVVHASSSAPSIADGSQADDESDVVFKPSASALPAAAVDNSTVSQAVADLANQGWLLQAVGIFVVFLAMLGHALVPHIEANVPMSNEVKTTVLILTKTNSLPPLVTLALVLRGRNNRGLSKWIAICLVWRTAAEVILQLPDPQSLYLSVSLLCVGVADLGALAAVWSAVGGSQPDYDVFAQTLAIFGFALLVFSDSLLLPLHQILVPLQPMRVLVMSLATIFLSMSSILAEV</sequence>